<dbReference type="Proteomes" id="UP000198736">
    <property type="component" value="Unassembled WGS sequence"/>
</dbReference>
<accession>A0A0S4L540</accession>
<gene>
    <name evidence="1" type="ORF">COMA2_110107</name>
</gene>
<dbReference type="AlphaFoldDB" id="A0A0S4L540"/>
<sequence>MKPRDVRSGLHEPLLHRDALSFRDDVSVGFFDAVDRMDLGDDDVGQRSFILDADKEKNIRTAETGMGLFDSGHALQRGDDILGFARFDLDENVGSRCHVTLPALSV</sequence>
<dbReference type="EMBL" id="CZPZ01000003">
    <property type="protein sequence ID" value="CUS32817.1"/>
    <property type="molecule type" value="Genomic_DNA"/>
</dbReference>
<reference evidence="2" key="1">
    <citation type="submission" date="2015-10" db="EMBL/GenBank/DDBJ databases">
        <authorList>
            <person name="Luecker S."/>
            <person name="Luecker S."/>
        </authorList>
    </citation>
    <scope>NUCLEOTIDE SEQUENCE [LARGE SCALE GENOMIC DNA]</scope>
</reference>
<keyword evidence="2" id="KW-1185">Reference proteome</keyword>
<name>A0A0S4L540_9BACT</name>
<organism evidence="1 2">
    <name type="scientific">Candidatus Nitrospira nitrificans</name>
    <dbReference type="NCBI Taxonomy" id="1742973"/>
    <lineage>
        <taxon>Bacteria</taxon>
        <taxon>Pseudomonadati</taxon>
        <taxon>Nitrospirota</taxon>
        <taxon>Nitrospiria</taxon>
        <taxon>Nitrospirales</taxon>
        <taxon>Nitrospiraceae</taxon>
        <taxon>Nitrospira</taxon>
    </lineage>
</organism>
<protein>
    <submittedName>
        <fullName evidence="1">Uncharacterized protein</fullName>
    </submittedName>
</protein>
<proteinExistence type="predicted"/>
<evidence type="ECO:0000313" key="1">
    <source>
        <dbReference type="EMBL" id="CUS32817.1"/>
    </source>
</evidence>
<evidence type="ECO:0000313" key="2">
    <source>
        <dbReference type="Proteomes" id="UP000198736"/>
    </source>
</evidence>